<reference evidence="1 2" key="1">
    <citation type="journal article" date="2023" name="bioRxiv">
        <title>High-quality genome assemblies of four members of thePodospora anserinaspecies complex.</title>
        <authorList>
            <person name="Ament-Velasquez S.L."/>
            <person name="Vogan A.A."/>
            <person name="Wallerman O."/>
            <person name="Hartmann F."/>
            <person name="Gautier V."/>
            <person name="Silar P."/>
            <person name="Giraud T."/>
            <person name="Johannesson H."/>
        </authorList>
    </citation>
    <scope>NUCLEOTIDE SEQUENCE [LARGE SCALE GENOMIC DNA]</scope>
    <source>
        <strain evidence="1 2">CBS 415.72m</strain>
    </source>
</reference>
<dbReference type="Proteomes" id="UP001323405">
    <property type="component" value="Unassembled WGS sequence"/>
</dbReference>
<dbReference type="SUPFAM" id="SSF88697">
    <property type="entry name" value="PUA domain-like"/>
    <property type="match status" value="1"/>
</dbReference>
<dbReference type="EMBL" id="JAFFHA010000002">
    <property type="protein sequence ID" value="KAK4658347.1"/>
    <property type="molecule type" value="Genomic_DNA"/>
</dbReference>
<evidence type="ECO:0008006" key="3">
    <source>
        <dbReference type="Google" id="ProtNLM"/>
    </source>
</evidence>
<protein>
    <recommendedName>
        <fullName evidence="3">ASCH domain-containing protein</fullName>
    </recommendedName>
</protein>
<evidence type="ECO:0000313" key="1">
    <source>
        <dbReference type="EMBL" id="KAK4658347.1"/>
    </source>
</evidence>
<dbReference type="GeneID" id="87904394"/>
<proteinExistence type="predicted"/>
<keyword evidence="2" id="KW-1185">Reference proteome</keyword>
<gene>
    <name evidence="1" type="ORF">QC762_101093</name>
</gene>
<accession>A0ABR0GRF6</accession>
<evidence type="ECO:0000313" key="2">
    <source>
        <dbReference type="Proteomes" id="UP001323405"/>
    </source>
</evidence>
<sequence>MREPYMTQILEETKRYEFRKYRMADTVKRAWFYRVTPISAITHVGEIAPSVTRRGDSVTVRKDNLENERLVLDIPAWKWGQYADEILTVYELETPITLHKLEEKDGFAGPPRGMVYLPDMIKQDVDWENQKKVGSLWAQRTWN</sequence>
<organism evidence="1 2">
    <name type="scientific">Podospora pseudocomata</name>
    <dbReference type="NCBI Taxonomy" id="2093779"/>
    <lineage>
        <taxon>Eukaryota</taxon>
        <taxon>Fungi</taxon>
        <taxon>Dikarya</taxon>
        <taxon>Ascomycota</taxon>
        <taxon>Pezizomycotina</taxon>
        <taxon>Sordariomycetes</taxon>
        <taxon>Sordariomycetidae</taxon>
        <taxon>Sordariales</taxon>
        <taxon>Podosporaceae</taxon>
        <taxon>Podospora</taxon>
    </lineage>
</organism>
<dbReference type="InterPro" id="IPR015947">
    <property type="entry name" value="PUA-like_sf"/>
</dbReference>
<comment type="caution">
    <text evidence="1">The sequence shown here is derived from an EMBL/GenBank/DDBJ whole genome shotgun (WGS) entry which is preliminary data.</text>
</comment>
<name>A0ABR0GRF6_9PEZI</name>
<dbReference type="RefSeq" id="XP_062747319.1">
    <property type="nucleotide sequence ID" value="XM_062884487.1"/>
</dbReference>